<dbReference type="InterPro" id="IPR012340">
    <property type="entry name" value="NA-bd_OB-fold"/>
</dbReference>
<organism evidence="4 5">
    <name type="scientific">Brucella tritici</name>
    <dbReference type="NCBI Taxonomy" id="94626"/>
    <lineage>
        <taxon>Bacteria</taxon>
        <taxon>Pseudomonadati</taxon>
        <taxon>Pseudomonadota</taxon>
        <taxon>Alphaproteobacteria</taxon>
        <taxon>Hyphomicrobiales</taxon>
        <taxon>Brucellaceae</taxon>
        <taxon>Brucella/Ochrobactrum group</taxon>
        <taxon>Brucella</taxon>
    </lineage>
</organism>
<evidence type="ECO:0000313" key="5">
    <source>
        <dbReference type="Proteomes" id="UP000558475"/>
    </source>
</evidence>
<dbReference type="SMART" id="SM00357">
    <property type="entry name" value="CSP"/>
    <property type="match status" value="1"/>
</dbReference>
<feature type="region of interest" description="Disordered" evidence="2">
    <location>
        <begin position="87"/>
        <end position="108"/>
    </location>
</feature>
<gene>
    <name evidence="4" type="ORF">HGG76_14515</name>
</gene>
<evidence type="ECO:0000256" key="2">
    <source>
        <dbReference type="SAM" id="MobiDB-lite"/>
    </source>
</evidence>
<dbReference type="PANTHER" id="PTHR46565">
    <property type="entry name" value="COLD SHOCK DOMAIN PROTEIN 2"/>
    <property type="match status" value="1"/>
</dbReference>
<sequence>MSRTACITLCRVCGALGRICNTTVSTRAVAPRKRNGSHGTDRTGQILQYRKGFGFIKPDDGGADIFVHISAVQASGLTGLADNQKVSYETEPDRRGKGPKAVNITVTG</sequence>
<dbReference type="Gene3D" id="2.40.50.140">
    <property type="entry name" value="Nucleic acid-binding proteins"/>
    <property type="match status" value="1"/>
</dbReference>
<dbReference type="AlphaFoldDB" id="A0A7X6FTR9"/>
<accession>A0A7X6FTR9</accession>
<dbReference type="PRINTS" id="PR00050">
    <property type="entry name" value="COLDSHOCK"/>
</dbReference>
<dbReference type="Pfam" id="PF00313">
    <property type="entry name" value="CSD"/>
    <property type="match status" value="1"/>
</dbReference>
<evidence type="ECO:0000256" key="1">
    <source>
        <dbReference type="RuleBase" id="RU000408"/>
    </source>
</evidence>
<name>A0A7X6FTR9_9HYPH</name>
<dbReference type="PANTHER" id="PTHR46565:SF20">
    <property type="entry name" value="COLD SHOCK DOMAIN-CONTAINING PROTEIN 4"/>
    <property type="match status" value="1"/>
</dbReference>
<evidence type="ECO:0000259" key="3">
    <source>
        <dbReference type="PROSITE" id="PS51857"/>
    </source>
</evidence>
<reference evidence="4 5" key="1">
    <citation type="submission" date="2020-04" db="EMBL/GenBank/DDBJ databases">
        <title>Whole genome sequencing of clinical and environmental type strains of Ochrobactrum.</title>
        <authorList>
            <person name="Dharne M."/>
        </authorList>
    </citation>
    <scope>NUCLEOTIDE SEQUENCE [LARGE SCALE GENOMIC DNA]</scope>
    <source>
        <strain evidence="4 5">DSM 13340</strain>
    </source>
</reference>
<evidence type="ECO:0000313" key="4">
    <source>
        <dbReference type="EMBL" id="NKW10213.1"/>
    </source>
</evidence>
<comment type="subcellular location">
    <subcellularLocation>
        <location evidence="1">Cytoplasm</location>
    </subcellularLocation>
</comment>
<dbReference type="GO" id="GO:0005829">
    <property type="term" value="C:cytosol"/>
    <property type="evidence" value="ECO:0007669"/>
    <property type="project" value="UniProtKB-ARBA"/>
</dbReference>
<protein>
    <submittedName>
        <fullName evidence="4">Cold-shock protein</fullName>
    </submittedName>
</protein>
<dbReference type="InterPro" id="IPR011129">
    <property type="entry name" value="CSD"/>
</dbReference>
<dbReference type="SUPFAM" id="SSF50249">
    <property type="entry name" value="Nucleic acid-binding proteins"/>
    <property type="match status" value="1"/>
</dbReference>
<dbReference type="EMBL" id="JAAXZB010000001">
    <property type="protein sequence ID" value="NKW10213.1"/>
    <property type="molecule type" value="Genomic_DNA"/>
</dbReference>
<feature type="domain" description="CSD" evidence="3">
    <location>
        <begin position="41"/>
        <end position="106"/>
    </location>
</feature>
<dbReference type="InterPro" id="IPR019844">
    <property type="entry name" value="CSD_CS"/>
</dbReference>
<dbReference type="InterPro" id="IPR002059">
    <property type="entry name" value="CSP_DNA-bd"/>
</dbReference>
<comment type="caution">
    <text evidence="4">The sequence shown here is derived from an EMBL/GenBank/DDBJ whole genome shotgun (WGS) entry which is preliminary data.</text>
</comment>
<dbReference type="CDD" id="cd04458">
    <property type="entry name" value="CSP_CDS"/>
    <property type="match status" value="1"/>
</dbReference>
<dbReference type="GO" id="GO:0003676">
    <property type="term" value="F:nucleic acid binding"/>
    <property type="evidence" value="ECO:0007669"/>
    <property type="project" value="InterPro"/>
</dbReference>
<dbReference type="Proteomes" id="UP000558475">
    <property type="component" value="Unassembled WGS sequence"/>
</dbReference>
<dbReference type="PROSITE" id="PS51857">
    <property type="entry name" value="CSD_2"/>
    <property type="match status" value="1"/>
</dbReference>
<dbReference type="PROSITE" id="PS00352">
    <property type="entry name" value="CSD_1"/>
    <property type="match status" value="1"/>
</dbReference>
<proteinExistence type="predicted"/>